<dbReference type="PANTHER" id="PTHR42879">
    <property type="entry name" value="3-OXOACYL-(ACYL-CARRIER-PROTEIN) REDUCTASE"/>
    <property type="match status" value="1"/>
</dbReference>
<dbReference type="Proteomes" id="UP000252289">
    <property type="component" value="Unassembled WGS sequence"/>
</dbReference>
<organism evidence="2 3">
    <name type="scientific">PS1 clade bacterium</name>
    <dbReference type="NCBI Taxonomy" id="2175152"/>
    <lineage>
        <taxon>Bacteria</taxon>
        <taxon>Pseudomonadati</taxon>
        <taxon>Pseudomonadota</taxon>
        <taxon>Alphaproteobacteria</taxon>
        <taxon>PS1 clade</taxon>
    </lineage>
</organism>
<comment type="similarity">
    <text evidence="1">Belongs to the short-chain dehydrogenases/reductases (SDR) family.</text>
</comment>
<dbReference type="AlphaFoldDB" id="A0A368EKN7"/>
<protein>
    <submittedName>
        <fullName evidence="2">SDR family NAD(P)-dependent oxidoreductase</fullName>
    </submittedName>
</protein>
<accession>A0A368EKN7</accession>
<dbReference type="InterPro" id="IPR050259">
    <property type="entry name" value="SDR"/>
</dbReference>
<evidence type="ECO:0000313" key="3">
    <source>
        <dbReference type="Proteomes" id="UP000252289"/>
    </source>
</evidence>
<dbReference type="PRINTS" id="PR00080">
    <property type="entry name" value="SDRFAMILY"/>
</dbReference>
<dbReference type="GO" id="GO:0032787">
    <property type="term" value="P:monocarboxylic acid metabolic process"/>
    <property type="evidence" value="ECO:0007669"/>
    <property type="project" value="UniProtKB-ARBA"/>
</dbReference>
<dbReference type="InterPro" id="IPR002347">
    <property type="entry name" value="SDR_fam"/>
</dbReference>
<dbReference type="Pfam" id="PF13561">
    <property type="entry name" value="adh_short_C2"/>
    <property type="match status" value="1"/>
</dbReference>
<dbReference type="EMBL" id="QOQK01000004">
    <property type="protein sequence ID" value="RCL85170.1"/>
    <property type="molecule type" value="Genomic_DNA"/>
</dbReference>
<evidence type="ECO:0000256" key="1">
    <source>
        <dbReference type="ARBA" id="ARBA00006484"/>
    </source>
</evidence>
<proteinExistence type="inferred from homology"/>
<dbReference type="PANTHER" id="PTHR42879:SF2">
    <property type="entry name" value="3-OXOACYL-[ACYL-CARRIER-PROTEIN] REDUCTASE FABG"/>
    <property type="match status" value="1"/>
</dbReference>
<dbReference type="InterPro" id="IPR020904">
    <property type="entry name" value="Sc_DH/Rdtase_CS"/>
</dbReference>
<dbReference type="FunFam" id="3.40.50.720:FF:000084">
    <property type="entry name" value="Short-chain dehydrogenase reductase"/>
    <property type="match status" value="1"/>
</dbReference>
<evidence type="ECO:0000313" key="2">
    <source>
        <dbReference type="EMBL" id="RCL85170.1"/>
    </source>
</evidence>
<sequence length="257" mass="26555">MASLPNYPELSGQSVLITGASSGIGAGLASAFAAQGCHIAVNYPDTSAQSAAENIVNAINSNGGNAITVQADVSLSDEVAAMMDATLTHFGKLDILVNNAGIARSAPVQDISEADWDMVMAVHIKGTFLCTRAALPHMLERDSGRIISTASQLAYKGAPGFAHYTAAKGAILSFMRTLALEIGARNITANCVAPGATLTPILEDVPADILEAIRLGIPRGKLAEVEDILCAYLFLASDGAAHFRGQCLSPNGGDVFL</sequence>
<reference evidence="2 3" key="1">
    <citation type="journal article" date="2018" name="Microbiome">
        <title>Fine metagenomic profile of the Mediterranean stratified and mixed water columns revealed by assembly and recruitment.</title>
        <authorList>
            <person name="Haro-Moreno J.M."/>
            <person name="Lopez-Perez M."/>
            <person name="De La Torre J.R."/>
            <person name="Picazo A."/>
            <person name="Camacho A."/>
            <person name="Rodriguez-Valera F."/>
        </authorList>
    </citation>
    <scope>NUCLEOTIDE SEQUENCE [LARGE SCALE GENOMIC DNA]</scope>
    <source>
        <strain evidence="2">MED-G50</strain>
    </source>
</reference>
<dbReference type="PROSITE" id="PS00061">
    <property type="entry name" value="ADH_SHORT"/>
    <property type="match status" value="1"/>
</dbReference>
<dbReference type="PRINTS" id="PR00081">
    <property type="entry name" value="GDHRDH"/>
</dbReference>
<comment type="caution">
    <text evidence="2">The sequence shown here is derived from an EMBL/GenBank/DDBJ whole genome shotgun (WGS) entry which is preliminary data.</text>
</comment>
<gene>
    <name evidence="2" type="ORF">DBW64_01750</name>
</gene>
<dbReference type="SUPFAM" id="SSF51735">
    <property type="entry name" value="NAD(P)-binding Rossmann-fold domains"/>
    <property type="match status" value="1"/>
</dbReference>
<dbReference type="InterPro" id="IPR036291">
    <property type="entry name" value="NAD(P)-bd_dom_sf"/>
</dbReference>
<name>A0A368EKN7_9PROT</name>
<dbReference type="Gene3D" id="3.40.50.720">
    <property type="entry name" value="NAD(P)-binding Rossmann-like Domain"/>
    <property type="match status" value="1"/>
</dbReference>